<organism evidence="1 2">
    <name type="scientific">Sphagnum jensenii</name>
    <dbReference type="NCBI Taxonomy" id="128206"/>
    <lineage>
        <taxon>Eukaryota</taxon>
        <taxon>Viridiplantae</taxon>
        <taxon>Streptophyta</taxon>
        <taxon>Embryophyta</taxon>
        <taxon>Bryophyta</taxon>
        <taxon>Sphagnophytina</taxon>
        <taxon>Sphagnopsida</taxon>
        <taxon>Sphagnales</taxon>
        <taxon>Sphagnaceae</taxon>
        <taxon>Sphagnum</taxon>
    </lineage>
</organism>
<protein>
    <submittedName>
        <fullName evidence="1">Uncharacterized protein</fullName>
    </submittedName>
</protein>
<sequence length="333" mass="36794">MSFFVSSNNNNSSSSTCLDGSLQTGIVAAASEEEQRDGKTRMFSVDTLERNASKGHGLVTSVAAANNILLIGTNKGWLVHHDFAGTNSNDGDSDHRYCSALLCIGSYSLSLVRLSGELHFYGKQCRSEQFAWLAGPVEEEQFDSRMDLGSPTMLGLCSDTADGAFYAFDENFIYEITVQDEDRDMWQTTQVATFEEVALKFVLVGESINWLLLVTDKEDKGGEKEENSAVSEYRSIVQEFWAFLSDCKDVLDEAMTTVKLLGRGGSLAGIRGISTEMVVKRKKPAEKRGIQWNGLNNCHKINIIVLIVDELFIIDDTAFTDLKGFITLPTNQL</sequence>
<dbReference type="Proteomes" id="UP001497444">
    <property type="component" value="Chromosome 3"/>
</dbReference>
<accession>A0ABP0WV93</accession>
<evidence type="ECO:0000313" key="2">
    <source>
        <dbReference type="Proteomes" id="UP001497444"/>
    </source>
</evidence>
<evidence type="ECO:0000313" key="1">
    <source>
        <dbReference type="EMBL" id="CAK9270314.1"/>
    </source>
</evidence>
<reference evidence="1" key="1">
    <citation type="submission" date="2024-02" db="EMBL/GenBank/DDBJ databases">
        <authorList>
            <consortium name="ELIXIR-Norway"/>
            <consortium name="Elixir Norway"/>
        </authorList>
    </citation>
    <scope>NUCLEOTIDE SEQUENCE</scope>
</reference>
<keyword evidence="2" id="KW-1185">Reference proteome</keyword>
<name>A0ABP0WV93_9BRYO</name>
<gene>
    <name evidence="1" type="ORF">CSSPJE1EN1_LOCUS15792</name>
</gene>
<proteinExistence type="predicted"/>
<dbReference type="EMBL" id="OZ020098">
    <property type="protein sequence ID" value="CAK9270314.1"/>
    <property type="molecule type" value="Genomic_DNA"/>
</dbReference>